<name>A0A1I1DIK1_BREAD</name>
<proteinExistence type="predicted"/>
<keyword evidence="3" id="KW-1185">Reference proteome</keyword>
<reference evidence="3" key="1">
    <citation type="submission" date="2016-10" db="EMBL/GenBank/DDBJ databases">
        <authorList>
            <person name="Varghese N."/>
            <person name="Submissions S."/>
        </authorList>
    </citation>
    <scope>NUCLEOTIDE SEQUENCE [LARGE SCALE GENOMIC DNA]</scope>
    <source>
        <strain evidence="3">ATCC 43811</strain>
    </source>
</reference>
<dbReference type="Proteomes" id="UP000240042">
    <property type="component" value="Unassembled WGS sequence"/>
</dbReference>
<dbReference type="InterPro" id="IPR013783">
    <property type="entry name" value="Ig-like_fold"/>
</dbReference>
<evidence type="ECO:0000259" key="1">
    <source>
        <dbReference type="PROSITE" id="PS50853"/>
    </source>
</evidence>
<sequence>MRKFLYFFILNILLLSCEKVFMTETKAVVLLSLTVSQETSTQGIVLDWSSQWDFVTFNIHRGENDSDLVLFRSNIVQTSWLDEDTIPGKLYFYQVVAYNGSGRIIGQSPVLSGKRAYISFDKVIAPENLKASIDKYSDRIELYWFGGAQDRFRIYRSDKSQGTYRQISETGGIFYTDRSTQPGATYYYKITAVGVDIDGKVKEREMIGQPQQGRTLNAPQGLSASKNSRNFVGAIELSWDEDKTVEYYKVYRSSFQDGSYSLVAPFVIGNKYVDWALPDLKGSYEGSYFKYPSYFYKIVAVKNSQDSGASTAVEGSAINPDDLFRAPQVKVEIDKSSYPYTVKISWSAVESGNLTYILSKKESTGSTRMVPVSTTSTMCIVSNEPLGTRVEYVVQAINPNAGNLAGEEGTAVYQSLTPAPPVIKTITTNARKYMTNKVESTNIKTYIYWKSWGSLKESMVGTVEKWWKITSTVGNISLTWEKKDNSETIDSYNIYRKGPNEGEYVKINKNPVTDLQYNDTEFNESQYKGSFVNGSFKYPMYSYKIAAVANGNESILSEIPEEGSAINPKDILPAPEHLGIPHNWASGTGWGNTTIVKGSNTTTGDLNVDKYAYGIDQVPSKGGSSNFLWLVWKAVSGASHYQVRHSRGELLEDWYTHSTVQDTKLWLNNEMMTSSMTGLYVLSDFFGYSRENAAFEVIPMNQNAGGLLGDTIGIWFNEPVNKPNGY</sequence>
<accession>A0A1I1DIK1</accession>
<evidence type="ECO:0000313" key="2">
    <source>
        <dbReference type="EMBL" id="SFB74664.1"/>
    </source>
</evidence>
<dbReference type="SUPFAM" id="SSF49265">
    <property type="entry name" value="Fibronectin type III"/>
    <property type="match status" value="2"/>
</dbReference>
<dbReference type="SMART" id="SM00060">
    <property type="entry name" value="FN3"/>
    <property type="match status" value="3"/>
</dbReference>
<dbReference type="PROSITE" id="PS50853">
    <property type="entry name" value="FN3"/>
    <property type="match status" value="1"/>
</dbReference>
<dbReference type="Gene3D" id="2.60.40.10">
    <property type="entry name" value="Immunoglobulins"/>
    <property type="match status" value="4"/>
</dbReference>
<protein>
    <recommendedName>
        <fullName evidence="1">Fibronectin type-III domain-containing protein</fullName>
    </recommendedName>
</protein>
<gene>
    <name evidence="2" type="ORF">SAMN02745150_00567</name>
</gene>
<evidence type="ECO:0000313" key="3">
    <source>
        <dbReference type="Proteomes" id="UP000240042"/>
    </source>
</evidence>
<dbReference type="STRING" id="34097.SAMN02745150_00567"/>
<dbReference type="PROSITE" id="PS51257">
    <property type="entry name" value="PROKAR_LIPOPROTEIN"/>
    <property type="match status" value="1"/>
</dbReference>
<dbReference type="InterPro" id="IPR003961">
    <property type="entry name" value="FN3_dom"/>
</dbReference>
<feature type="domain" description="Fibronectin type-III" evidence="1">
    <location>
        <begin position="327"/>
        <end position="420"/>
    </location>
</feature>
<dbReference type="AlphaFoldDB" id="A0A1I1DIK1"/>
<organism evidence="2 3">
    <name type="scientific">Brevinema andersonii</name>
    <dbReference type="NCBI Taxonomy" id="34097"/>
    <lineage>
        <taxon>Bacteria</taxon>
        <taxon>Pseudomonadati</taxon>
        <taxon>Spirochaetota</taxon>
        <taxon>Spirochaetia</taxon>
        <taxon>Brevinematales</taxon>
        <taxon>Brevinemataceae</taxon>
        <taxon>Brevinema</taxon>
    </lineage>
</organism>
<dbReference type="EMBL" id="FOKY01000002">
    <property type="protein sequence ID" value="SFB74664.1"/>
    <property type="molecule type" value="Genomic_DNA"/>
</dbReference>
<dbReference type="InterPro" id="IPR036116">
    <property type="entry name" value="FN3_sf"/>
</dbReference>